<reference evidence="10" key="1">
    <citation type="submission" date="2025-08" db="UniProtKB">
        <authorList>
            <consortium name="RefSeq"/>
        </authorList>
    </citation>
    <scope>IDENTIFICATION</scope>
    <source>
        <tissue evidence="10">Muscle</tissue>
    </source>
</reference>
<keyword evidence="5" id="KW-0528">Neurotoxin</keyword>
<evidence type="ECO:0000256" key="1">
    <source>
        <dbReference type="ARBA" id="ARBA00004175"/>
    </source>
</evidence>
<dbReference type="PROSITE" id="PS50297">
    <property type="entry name" value="ANK_REP_REGION"/>
    <property type="match status" value="3"/>
</dbReference>
<organism evidence="9 10">
    <name type="scientific">Limulus polyphemus</name>
    <name type="common">Atlantic horseshoe crab</name>
    <dbReference type="NCBI Taxonomy" id="6850"/>
    <lineage>
        <taxon>Eukaryota</taxon>
        <taxon>Metazoa</taxon>
        <taxon>Ecdysozoa</taxon>
        <taxon>Arthropoda</taxon>
        <taxon>Chelicerata</taxon>
        <taxon>Merostomata</taxon>
        <taxon>Xiphosura</taxon>
        <taxon>Limulidae</taxon>
        <taxon>Limulus</taxon>
    </lineage>
</organism>
<evidence type="ECO:0000313" key="10">
    <source>
        <dbReference type="RefSeq" id="XP_022247627.1"/>
    </source>
</evidence>
<evidence type="ECO:0000256" key="3">
    <source>
        <dbReference type="ARBA" id="ARBA00022537"/>
    </source>
</evidence>
<dbReference type="InterPro" id="IPR002110">
    <property type="entry name" value="Ankyrin_rpt"/>
</dbReference>
<keyword evidence="2" id="KW-0268">Exocytosis</keyword>
<evidence type="ECO:0000313" key="9">
    <source>
        <dbReference type="Proteomes" id="UP000694941"/>
    </source>
</evidence>
<evidence type="ECO:0000256" key="4">
    <source>
        <dbReference type="ARBA" id="ARBA00022737"/>
    </source>
</evidence>
<feature type="repeat" description="ANK" evidence="8">
    <location>
        <begin position="92"/>
        <end position="124"/>
    </location>
</feature>
<dbReference type="GeneID" id="106464213"/>
<name>A0ABM1SVH1_LIMPO</name>
<sequence>MDHGHSDGKQGCCCNATTPIPSVHQTLDEMEFERAMNGDLLKVKSLVAKGTDPGSKDTSGYTALHYAARNGHLEICTFLLENGACANVQTLGGATPLQRAALKGHVDIVKILLHFNGNPSICDSDGKTALHKAAEGGHLDVVKILIDTDRNLCSVNDNHFRIPADCVSEKHPEIVNLLRQSC</sequence>
<keyword evidence="7" id="KW-1053">Target membrane</keyword>
<evidence type="ECO:0000256" key="7">
    <source>
        <dbReference type="ARBA" id="ARBA00023298"/>
    </source>
</evidence>
<gene>
    <name evidence="10" type="primary">LOC106464213</name>
</gene>
<accession>A0ABM1SVH1</accession>
<feature type="repeat" description="ANK" evidence="8">
    <location>
        <begin position="125"/>
        <end position="157"/>
    </location>
</feature>
<keyword evidence="3" id="KW-1052">Target cell membrane</keyword>
<dbReference type="Gene3D" id="1.25.40.20">
    <property type="entry name" value="Ankyrin repeat-containing domain"/>
    <property type="match status" value="2"/>
</dbReference>
<dbReference type="InterPro" id="IPR036770">
    <property type="entry name" value="Ankyrin_rpt-contain_sf"/>
</dbReference>
<dbReference type="Pfam" id="PF12796">
    <property type="entry name" value="Ank_2"/>
    <property type="match status" value="2"/>
</dbReference>
<keyword evidence="9" id="KW-1185">Reference proteome</keyword>
<dbReference type="PANTHER" id="PTHR24171:SF9">
    <property type="entry name" value="ANKYRIN REPEAT DOMAIN-CONTAINING PROTEIN 39"/>
    <property type="match status" value="1"/>
</dbReference>
<dbReference type="Proteomes" id="UP000694941">
    <property type="component" value="Unplaced"/>
</dbReference>
<protein>
    <submittedName>
        <fullName evidence="10">Ankyrin repeat domain-containing protein 39-like isoform X2</fullName>
    </submittedName>
</protein>
<keyword evidence="6 8" id="KW-0040">ANK repeat</keyword>
<evidence type="ECO:0000256" key="8">
    <source>
        <dbReference type="PROSITE-ProRule" id="PRU00023"/>
    </source>
</evidence>
<dbReference type="SUPFAM" id="SSF48403">
    <property type="entry name" value="Ankyrin repeat"/>
    <property type="match status" value="1"/>
</dbReference>
<evidence type="ECO:0000256" key="5">
    <source>
        <dbReference type="ARBA" id="ARBA00023028"/>
    </source>
</evidence>
<keyword evidence="5" id="KW-0638">Presynaptic neurotoxin</keyword>
<feature type="repeat" description="ANK" evidence="8">
    <location>
        <begin position="59"/>
        <end position="91"/>
    </location>
</feature>
<evidence type="ECO:0000256" key="2">
    <source>
        <dbReference type="ARBA" id="ARBA00022483"/>
    </source>
</evidence>
<comment type="subcellular location">
    <subcellularLocation>
        <location evidence="1">Target cell membrane</location>
    </subcellularLocation>
</comment>
<keyword evidence="5" id="KW-0800">Toxin</keyword>
<dbReference type="RefSeq" id="XP_022247627.1">
    <property type="nucleotide sequence ID" value="XM_022391919.1"/>
</dbReference>
<evidence type="ECO:0000256" key="6">
    <source>
        <dbReference type="ARBA" id="ARBA00023043"/>
    </source>
</evidence>
<dbReference type="PANTHER" id="PTHR24171">
    <property type="entry name" value="ANKYRIN REPEAT DOMAIN-CONTAINING PROTEIN 39-RELATED"/>
    <property type="match status" value="1"/>
</dbReference>
<dbReference type="PRINTS" id="PR01415">
    <property type="entry name" value="ANKYRIN"/>
</dbReference>
<keyword evidence="7" id="KW-0472">Membrane</keyword>
<dbReference type="PROSITE" id="PS50088">
    <property type="entry name" value="ANK_REPEAT"/>
    <property type="match status" value="3"/>
</dbReference>
<keyword evidence="4" id="KW-0677">Repeat</keyword>
<dbReference type="SMART" id="SM00248">
    <property type="entry name" value="ANK"/>
    <property type="match status" value="3"/>
</dbReference>
<proteinExistence type="predicted"/>